<proteinExistence type="inferred from homology"/>
<evidence type="ECO:0000256" key="17">
    <source>
        <dbReference type="ARBA" id="ARBA00068609"/>
    </source>
</evidence>
<keyword evidence="6" id="KW-0677">Repeat</keyword>
<keyword evidence="7 20" id="KW-0863">Zinc-finger</keyword>
<gene>
    <name evidence="23" type="ORF">ACHAXA_000653</name>
</gene>
<evidence type="ECO:0000256" key="19">
    <source>
        <dbReference type="ARBA" id="ARBA00079437"/>
    </source>
</evidence>
<dbReference type="Gene3D" id="1.10.238.10">
    <property type="entry name" value="EF-hand"/>
    <property type="match status" value="2"/>
</dbReference>
<comment type="caution">
    <text evidence="23">The sequence shown here is derived from an EMBL/GenBank/DDBJ whole genome shotgun (WGS) entry which is preliminary data.</text>
</comment>
<dbReference type="GO" id="GO:0031965">
    <property type="term" value="C:nuclear membrane"/>
    <property type="evidence" value="ECO:0007669"/>
    <property type="project" value="UniProtKB-SubCell"/>
</dbReference>
<dbReference type="Pfam" id="PF00641">
    <property type="entry name" value="Zn_ribbon_RanBP"/>
    <property type="match status" value="2"/>
</dbReference>
<protein>
    <recommendedName>
        <fullName evidence="17">Nuclear pore complex protein Nup153</fullName>
    </recommendedName>
    <alternativeName>
        <fullName evidence="19">153 kDa nucleoporin</fullName>
    </alternativeName>
    <alternativeName>
        <fullName evidence="18">Nucleoporin Nup153</fullName>
    </alternativeName>
</protein>
<feature type="compositionally biased region" description="Low complexity" evidence="21">
    <location>
        <begin position="2357"/>
        <end position="2376"/>
    </location>
</feature>
<keyword evidence="24" id="KW-1185">Reference proteome</keyword>
<keyword evidence="9" id="KW-0862">Zinc</keyword>
<evidence type="ECO:0000256" key="16">
    <source>
        <dbReference type="ARBA" id="ARBA00060842"/>
    </source>
</evidence>
<feature type="region of interest" description="Disordered" evidence="21">
    <location>
        <begin position="1600"/>
        <end position="1626"/>
    </location>
</feature>
<dbReference type="PANTHER" id="PTHR39666">
    <property type="entry name" value="RANBP2-TYPE DOMAIN-CONTAINING PROTEIN"/>
    <property type="match status" value="1"/>
</dbReference>
<comment type="similarity">
    <text evidence="16">Belongs to the NUP153 family.</text>
</comment>
<dbReference type="GO" id="GO:0008270">
    <property type="term" value="F:zinc ion binding"/>
    <property type="evidence" value="ECO:0007669"/>
    <property type="project" value="UniProtKB-KW"/>
</dbReference>
<evidence type="ECO:0000256" key="12">
    <source>
        <dbReference type="ARBA" id="ARBA00023125"/>
    </source>
</evidence>
<dbReference type="EMBL" id="JALLPB020000071">
    <property type="protein sequence ID" value="KAL3822213.1"/>
    <property type="molecule type" value="Genomic_DNA"/>
</dbReference>
<feature type="region of interest" description="Disordered" evidence="21">
    <location>
        <begin position="1"/>
        <end position="25"/>
    </location>
</feature>
<dbReference type="SUPFAM" id="SSF47473">
    <property type="entry name" value="EF-hand"/>
    <property type="match status" value="2"/>
</dbReference>
<keyword evidence="14" id="KW-0472">Membrane</keyword>
<evidence type="ECO:0000256" key="3">
    <source>
        <dbReference type="ARBA" id="ARBA00004567"/>
    </source>
</evidence>
<evidence type="ECO:0000256" key="21">
    <source>
        <dbReference type="SAM" id="MobiDB-lite"/>
    </source>
</evidence>
<comment type="cofactor">
    <cofactor evidence="1">
        <name>Zn(2+)</name>
        <dbReference type="ChEBI" id="CHEBI:29105"/>
    </cofactor>
</comment>
<evidence type="ECO:0000256" key="15">
    <source>
        <dbReference type="ARBA" id="ARBA00023242"/>
    </source>
</evidence>
<evidence type="ECO:0000256" key="13">
    <source>
        <dbReference type="ARBA" id="ARBA00023132"/>
    </source>
</evidence>
<feature type="region of interest" description="Disordered" evidence="21">
    <location>
        <begin position="2341"/>
        <end position="2376"/>
    </location>
</feature>
<dbReference type="SMART" id="SM00547">
    <property type="entry name" value="ZnF_RBZ"/>
    <property type="match status" value="2"/>
</dbReference>
<feature type="region of interest" description="Disordered" evidence="21">
    <location>
        <begin position="3146"/>
        <end position="3170"/>
    </location>
</feature>
<feature type="region of interest" description="Disordered" evidence="21">
    <location>
        <begin position="600"/>
        <end position="636"/>
    </location>
</feature>
<sequence>MASSSSAVAASAAAGGGSHDHNDAMDHTMPLAEALSMHPFATLAGRGCGGVDARGADPLGRVVTCASWAGGYATSFRAPPGIAFRAIVEKTKDDSDGRRRASTIIEAVGLSPPPGGVMSGGGAGEDDDGWGGASEGGMMTVVGSLPLVDRGRVARMACSDDARLLLVGMTDGALLCLDVLYDDGGGIGEVAVRFAHRWEVTTTTMTAVAASDDEVRFPTLEYLHGGDTPRHLFLAVAESSATRNTDAFLMDAASSSASTPPPINMWPSSLEKGEGDDVNNDGVVISCATARPIFGGKEVASKIVVAFGTSKGSLGVFSTTMIPEERVLYIDCSLPNHTVDDKWDDEQGGPSWKVTHLNWFDANYLAVGLTRVVVVDPDHERDENDDDDDPNDHQASFLIGTNDGGPDNSSTWTFSTFGDVVPFFSVPRGGQHVFHTVALPLRSSTMLLVGCNVANEVAVLCQRDDGGWDMLELMEGCQMSCPADDEDEFLYLMGLAVVTLPSEIEHASSHPFPVLASSDGSLTGFIPSHRSLGANYFVRQLRIVDVMPDMGVPLPINLQEFPVAKLSDSEPTQGANDDGKCILSGLDLGLNSVYIERQNASLDDDDDDENSNEDTASLDSAGGLEEANCQGPNQASSNVSTFMSNISAPTFSFGGILTESTLTKPTSASFGFDKAGTLSGNMFGSTFGVTATTFGSAPVTSYLSPQNPSLTSAPVFGSRDTSGPVFGSSTSSKIGFSDLASSSIQTKGLGFGPKVDDGDDGENKGQTTKITSAPAQVFGSGLASVFGSGLTPNLGFASLSAEPFTSDLRTIPSTKPFGGFGETSSLKVVSTPSKSLFGEISKSGGTNSGKAQNTEASRHYFTENDDCLVELIQSSSGEKAMIVYDKILKDFGSTDSHLPISQFELLVEEVGEGFHGDELDNQLSLVDHNSTGVITKGAFVKWYCNLVDQKGDDSSQGSDIAEEKAKAEKAFDTLCNGSTNIPASDFSKLFESMGTTYCEEEHARTIKKISSMDESGEKVISKKAFLAWYVDWLFGDGDSDEVESDDDSIQDHNLTKKFIAETSDGKTEGWGSTFNVLEEGSWKCEMCMVTNKPSATTKCAACETPKPGEKGSQLEASLTKPVMSGGSIDTDGFKFGSATSSVTGSTLGGSLFGSSSIGSSGFSFGGFGSKPAENDAVGLRSGSVSFSGALLSTDIGSGGFTISAVSAKPTETKSDECQTSHNQDQSGLHELLLSSSGEKAMIVFDKILNDSGGTDSHLPISQFELLVEEVGEGFYGDELDKQLSLVDHNSTGVITKGAFVKWYCNLVDQKGDDSSQGSDIAEEKAKAEKAFDTLCNGSTNIPASDFSKLFESMGTTYCEEEHARTIKKISSMDESGEKVITKKAFLAWYVDWLFGDGDSDEVESDDDSIQDHNLTKKFIAETSDGKTEGWGSTFNVLEEGSWKCEMCMVTNKPSATTKCAACETPKPGEKGSQLEASLTKPVMSGGSIDTDGFKFGSAMSSVTGSTLGGRLFGSSSIGSSGFSFGGFASKEGDVTMKDSTGVTSREMIKSSAAIGSNGFTFVPPNSTLAGEEAALQPLVAIEKKDDNKMEQDLGTAAFPPISAVAPKNPFTTKPASGSAFPPMSASAPTPFSALPVKEGVKDAEKSSSNAAFPPMSAAAPKNPFTTKPASGSAFPPMSASAPTPFSALTVKEGVKDAEKSSSNAAFPPMSAAAPKNPFTTKPASGSAFPPMSASAPTPFSALTAKEGVKDAEKSSSNAAFPPMSAAAPKNPFTTKPTSGSAFPPMSASAPTPFSALTVKEGVKDAEKSSSNAAFPPMSAAAPKNPFTTKPASGSAFPPMSACAPTPFSALPVKEGVKDAEKSSSNAAFPPMSAAAPKNPFTTKPASGSAFPPMSASAPTPFSALPVKEGVKDAEKSSSNAAFPPMSAAAPKNTFTIKPASGSAFPPMSASAPTPFSALSAKEGVKDAEKSSSNAAFPPMSAAAPKNPFTTKPASGSAFPPMSASAPTPFSALTVKEGVKDAEKSSSNAAFPPMSAAAPKNTFTIKPASGSVFPPITPALGFLAKKNELIENTKTSLPTPSLGFGTSFTATPNYSLQTDALSTKNSASNLGSCDVLAASKQEQLDQKLYVSSKYEAELWDQVNHFLEKTVIAKRLQKEASSCISLDLEADMDKIVNLYQEKISNAGLFNDQNVAIQKRLIHLVSIQDDLDRQKILSLRSIEEQHTSRTTSTLARKEPLDAETEKMRRMIVSKCYQVQNLISTIESRLLLNNSIFSFAADHRQDTLRPSDYFSQWSKTPPTSREQTARGATNALFKTLTCGYDRVRDFNSFVQYISEKSKTLSASHDNTRLGSHQVSAKKTSVKSQPSSVSRSSISPFPTSHLASPLISRRNLSDIRSSILERQQSLRQMTSQLARVPSGGCPSSNIFCMRGLILAHDSSSSFAQIPDWRSRGKNQLFSKSRAEQMSIVPRTHVASPAVAKTLFSSPFDGTTARNAWNATSEREKAMLKVNLPKQLVTIEYADAAKQALAKFGMTPEKLAEVRDIISLDAAESNAPFKSLSDKKSTPCNVPQHEGSDSIATAFSFTPTVTTGYGIDYRSALKNFFVSNAPEKIEDADSYLQKYQGKEAEMFVSLARKFNKPNALNEVFEARLNDIDKNDYLALTTLYLQVFNPTRANGAEKLLAKYKGKEEIMFAEFSSKWHTCNPLVQAMPVTPAAGTSVACQNVTEDSGKLTTSTSVQSHFVTEVKDKVVSEPLAADALKNDYQQLLTEFYQKHNPQKVSEIAKTLENYKGKEQEMFAKLAAKYKTSNPLEVKAAPSSFTPSSTGSSFAFGSISASKSPFGGGETTALFGAAAGAPTSTAGAALTSNSSSAFGTPVAPPHAKSPFGTIGTATAFGTGTIGSTLSPFGPTSGSAAPSTAATATASNTPSVFGAGVEEKKSVFGTASFQNKSPFSSTGTSSAVATGIGASTLSSFGLASSTAFGGLVPASATPFPSSQFDFAPSASGATSAPISTGASALVSAKFGGRNPRDVLASFYQTHNPSKVNEVDTLLNKYAGREEQMFVNLAKKYNLDPSMFGVNASQPIAAPSKGTMTFGSPATMGFGSAAGFGGAPAGGFGGGTFGASSGFGSIAQGGGFGSLASSSGGGGFSGSGGATPSTPFGVAPFGSARR</sequence>
<keyword evidence="12" id="KW-0238">DNA-binding</keyword>
<keyword evidence="8" id="KW-0509">mRNA transport</keyword>
<feature type="compositionally biased region" description="Low complexity" evidence="21">
    <location>
        <begin position="1"/>
        <end position="13"/>
    </location>
</feature>
<evidence type="ECO:0000313" key="24">
    <source>
        <dbReference type="Proteomes" id="UP001530377"/>
    </source>
</evidence>
<keyword evidence="11" id="KW-0811">Translocation</keyword>
<evidence type="ECO:0000256" key="1">
    <source>
        <dbReference type="ARBA" id="ARBA00001947"/>
    </source>
</evidence>
<evidence type="ECO:0000256" key="10">
    <source>
        <dbReference type="ARBA" id="ARBA00022927"/>
    </source>
</evidence>
<keyword evidence="4" id="KW-0813">Transport</keyword>
<reference evidence="23 24" key="1">
    <citation type="submission" date="2024-10" db="EMBL/GenBank/DDBJ databases">
        <title>Updated reference genomes for cyclostephanoid diatoms.</title>
        <authorList>
            <person name="Roberts W.R."/>
            <person name="Alverson A.J."/>
        </authorList>
    </citation>
    <scope>NUCLEOTIDE SEQUENCE [LARGE SCALE GENOMIC DNA]</scope>
    <source>
        <strain evidence="23 24">AJA228-03</strain>
    </source>
</reference>
<dbReference type="InterPro" id="IPR001876">
    <property type="entry name" value="Znf_RanBP2"/>
</dbReference>
<evidence type="ECO:0000256" key="18">
    <source>
        <dbReference type="ARBA" id="ARBA00078197"/>
    </source>
</evidence>
<dbReference type="GO" id="GO:0051028">
    <property type="term" value="P:mRNA transport"/>
    <property type="evidence" value="ECO:0007669"/>
    <property type="project" value="UniProtKB-KW"/>
</dbReference>
<feature type="compositionally biased region" description="Polar residues" evidence="21">
    <location>
        <begin position="1771"/>
        <end position="1780"/>
    </location>
</feature>
<dbReference type="GO" id="GO:0003677">
    <property type="term" value="F:DNA binding"/>
    <property type="evidence" value="ECO:0007669"/>
    <property type="project" value="UniProtKB-KW"/>
</dbReference>
<dbReference type="GO" id="GO:0015031">
    <property type="term" value="P:protein transport"/>
    <property type="evidence" value="ECO:0007669"/>
    <property type="project" value="UniProtKB-KW"/>
</dbReference>
<dbReference type="Gene3D" id="4.10.1060.10">
    <property type="entry name" value="Zinc finger, RanBP2-type"/>
    <property type="match status" value="2"/>
</dbReference>
<keyword evidence="15" id="KW-0539">Nucleus</keyword>
<dbReference type="PANTHER" id="PTHR39666:SF1">
    <property type="entry name" value="NUCLEAR PORE COMPLEX NUP2_50_61 DOMAIN-CONTAINING PROTEIN"/>
    <property type="match status" value="1"/>
</dbReference>
<evidence type="ECO:0000256" key="7">
    <source>
        <dbReference type="ARBA" id="ARBA00022771"/>
    </source>
</evidence>
<dbReference type="SUPFAM" id="SSF90209">
    <property type="entry name" value="Ran binding protein zinc finger-like"/>
    <property type="match status" value="2"/>
</dbReference>
<feature type="domain" description="RanBP2-type" evidence="22">
    <location>
        <begin position="1078"/>
        <end position="1108"/>
    </location>
</feature>
<name>A0ABD3SCU3_9STRA</name>
<accession>A0ABD3SCU3</accession>
<feature type="domain" description="RanBP2-type" evidence="22">
    <location>
        <begin position="1438"/>
        <end position="1468"/>
    </location>
</feature>
<dbReference type="Proteomes" id="UP001530377">
    <property type="component" value="Unassembled WGS sequence"/>
</dbReference>
<evidence type="ECO:0000256" key="2">
    <source>
        <dbReference type="ARBA" id="ARBA00004126"/>
    </source>
</evidence>
<dbReference type="InterPro" id="IPR011992">
    <property type="entry name" value="EF-hand-dom_pair"/>
</dbReference>
<evidence type="ECO:0000256" key="9">
    <source>
        <dbReference type="ARBA" id="ARBA00022833"/>
    </source>
</evidence>
<evidence type="ECO:0000256" key="20">
    <source>
        <dbReference type="PROSITE-ProRule" id="PRU00322"/>
    </source>
</evidence>
<evidence type="ECO:0000256" key="4">
    <source>
        <dbReference type="ARBA" id="ARBA00022448"/>
    </source>
</evidence>
<evidence type="ECO:0000259" key="22">
    <source>
        <dbReference type="PROSITE" id="PS50199"/>
    </source>
</evidence>
<evidence type="ECO:0000256" key="11">
    <source>
        <dbReference type="ARBA" id="ARBA00023010"/>
    </source>
</evidence>
<evidence type="ECO:0000256" key="6">
    <source>
        <dbReference type="ARBA" id="ARBA00022737"/>
    </source>
</evidence>
<evidence type="ECO:0000313" key="23">
    <source>
        <dbReference type="EMBL" id="KAL3822213.1"/>
    </source>
</evidence>
<keyword evidence="10" id="KW-0653">Protein transport</keyword>
<evidence type="ECO:0000256" key="5">
    <source>
        <dbReference type="ARBA" id="ARBA00022723"/>
    </source>
</evidence>
<keyword evidence="5" id="KW-0479">Metal-binding</keyword>
<organism evidence="23 24">
    <name type="scientific">Cyclostephanos tholiformis</name>
    <dbReference type="NCBI Taxonomy" id="382380"/>
    <lineage>
        <taxon>Eukaryota</taxon>
        <taxon>Sar</taxon>
        <taxon>Stramenopiles</taxon>
        <taxon>Ochrophyta</taxon>
        <taxon>Bacillariophyta</taxon>
        <taxon>Coscinodiscophyceae</taxon>
        <taxon>Thalassiosirophycidae</taxon>
        <taxon>Stephanodiscales</taxon>
        <taxon>Stephanodiscaceae</taxon>
        <taxon>Cyclostephanos</taxon>
    </lineage>
</organism>
<feature type="region of interest" description="Disordered" evidence="21">
    <location>
        <begin position="379"/>
        <end position="404"/>
    </location>
</feature>
<feature type="region of interest" description="Disordered" evidence="21">
    <location>
        <begin position="2905"/>
        <end position="2925"/>
    </location>
</feature>
<keyword evidence="13" id="KW-0906">Nuclear pore complex</keyword>
<dbReference type="PROSITE" id="PS50199">
    <property type="entry name" value="ZF_RANBP2_2"/>
    <property type="match status" value="2"/>
</dbReference>
<feature type="compositionally biased region" description="Polar residues" evidence="21">
    <location>
        <begin position="2341"/>
        <end position="2356"/>
    </location>
</feature>
<dbReference type="GO" id="GO:0005643">
    <property type="term" value="C:nuclear pore"/>
    <property type="evidence" value="ECO:0007669"/>
    <property type="project" value="UniProtKB-SubCell"/>
</dbReference>
<feature type="compositionally biased region" description="Acidic residues" evidence="21">
    <location>
        <begin position="602"/>
        <end position="612"/>
    </location>
</feature>
<evidence type="ECO:0000256" key="8">
    <source>
        <dbReference type="ARBA" id="ARBA00022816"/>
    </source>
</evidence>
<dbReference type="FunFam" id="4.10.1060.10:FF:000001">
    <property type="entry name" value="Nuclear pore complex protein Nup153"/>
    <property type="match status" value="2"/>
</dbReference>
<feature type="region of interest" description="Disordered" evidence="21">
    <location>
        <begin position="1638"/>
        <end position="1837"/>
    </location>
</feature>
<comment type="subcellular location">
    <subcellularLocation>
        <location evidence="2">Nucleus membrane</location>
    </subcellularLocation>
    <subcellularLocation>
        <location evidence="3">Nucleus</location>
        <location evidence="3">Nuclear pore complex</location>
    </subcellularLocation>
</comment>
<feature type="compositionally biased region" description="Low complexity" evidence="21">
    <location>
        <begin position="2908"/>
        <end position="2925"/>
    </location>
</feature>
<evidence type="ECO:0000256" key="14">
    <source>
        <dbReference type="ARBA" id="ARBA00023136"/>
    </source>
</evidence>
<dbReference type="InterPro" id="IPR036443">
    <property type="entry name" value="Znf_RanBP2_sf"/>
</dbReference>
<feature type="region of interest" description="Disordered" evidence="21">
    <location>
        <begin position="1854"/>
        <end position="2002"/>
    </location>
</feature>